<dbReference type="PROSITE" id="PS50975">
    <property type="entry name" value="ATP_GRASP"/>
    <property type="match status" value="1"/>
</dbReference>
<feature type="binding site" evidence="4">
    <location>
        <position position="148"/>
    </location>
    <ligand>
        <name>ATP</name>
        <dbReference type="ChEBI" id="CHEBI:30616"/>
    </ligand>
</feature>
<dbReference type="InterPro" id="IPR003135">
    <property type="entry name" value="ATP-grasp_carboxylate-amine"/>
</dbReference>
<dbReference type="GO" id="GO:0006189">
    <property type="term" value="P:'de novo' IMP biosynthetic process"/>
    <property type="evidence" value="ECO:0007669"/>
    <property type="project" value="UniProtKB-UniRule"/>
</dbReference>
<organism evidence="7 8">
    <name type="scientific">Psychromonas ingrahamii (strain DSM 17664 / CCUG 51855 / 37)</name>
    <dbReference type="NCBI Taxonomy" id="357804"/>
    <lineage>
        <taxon>Bacteria</taxon>
        <taxon>Pseudomonadati</taxon>
        <taxon>Pseudomonadota</taxon>
        <taxon>Gammaproteobacteria</taxon>
        <taxon>Alteromonadales</taxon>
        <taxon>Psychromonadaceae</taxon>
        <taxon>Psychromonas</taxon>
    </lineage>
</organism>
<dbReference type="InterPro" id="IPR054350">
    <property type="entry name" value="PurT/PurK_preATP-grasp"/>
</dbReference>
<dbReference type="SUPFAM" id="SSF56059">
    <property type="entry name" value="Glutathione synthetase ATP-binding domain-like"/>
    <property type="match status" value="1"/>
</dbReference>
<dbReference type="InterPro" id="IPR005875">
    <property type="entry name" value="PurK"/>
</dbReference>
<keyword evidence="1 4" id="KW-0547">Nucleotide-binding</keyword>
<dbReference type="KEGG" id="pin:Ping_2049"/>
<dbReference type="OrthoDB" id="9804625at2"/>
<comment type="caution">
    <text evidence="4">Lacks conserved residue(s) required for the propagation of feature annotation.</text>
</comment>
<protein>
    <recommendedName>
        <fullName evidence="4">N5-carboxyaminoimidazole ribonucleotide synthase</fullName>
        <shortName evidence="4">N5-CAIR synthase</shortName>
        <ecNumber evidence="4">6.3.4.18</ecNumber>
    </recommendedName>
    <alternativeName>
        <fullName evidence="4">5-(carboxyamino)imidazole ribonucleotide synthetase</fullName>
    </alternativeName>
</protein>
<feature type="binding site" evidence="4">
    <location>
        <position position="111"/>
    </location>
    <ligand>
        <name>ATP</name>
        <dbReference type="ChEBI" id="CHEBI:30616"/>
    </ligand>
</feature>
<dbReference type="NCBIfam" id="NF004679">
    <property type="entry name" value="PRK06019.1-5"/>
    <property type="match status" value="1"/>
</dbReference>
<keyword evidence="4" id="KW-0436">Ligase</keyword>
<keyword evidence="8" id="KW-1185">Reference proteome</keyword>
<dbReference type="eggNOG" id="COG0026">
    <property type="taxonomic scope" value="Bacteria"/>
</dbReference>
<dbReference type="GO" id="GO:0034028">
    <property type="term" value="F:5-(carboxyamino)imidazole ribonucleotide synthase activity"/>
    <property type="evidence" value="ECO:0007669"/>
    <property type="project" value="UniProtKB-UniRule"/>
</dbReference>
<comment type="pathway">
    <text evidence="4">Purine metabolism; IMP biosynthesis via de novo pathway; 5-amino-1-(5-phospho-D-ribosyl)imidazole-4-carboxylate from 5-amino-1-(5-phospho-D-ribosyl)imidazole (N5-CAIR route): step 1/2.</text>
</comment>
<dbReference type="AlphaFoldDB" id="A1SWD9"/>
<accession>A1SWD9</accession>
<keyword evidence="3 4" id="KW-0067">ATP-binding</keyword>
<dbReference type="Pfam" id="PF22660">
    <property type="entry name" value="RS_preATP-grasp-like"/>
    <property type="match status" value="1"/>
</dbReference>
<evidence type="ECO:0000259" key="6">
    <source>
        <dbReference type="PROSITE" id="PS50975"/>
    </source>
</evidence>
<keyword evidence="2 4" id="KW-0658">Purine biosynthesis</keyword>
<dbReference type="HAMAP" id="MF_01928">
    <property type="entry name" value="PurK"/>
    <property type="match status" value="1"/>
</dbReference>
<dbReference type="GO" id="GO:0005524">
    <property type="term" value="F:ATP binding"/>
    <property type="evidence" value="ECO:0007669"/>
    <property type="project" value="UniProtKB-UniRule"/>
</dbReference>
<comment type="catalytic activity">
    <reaction evidence="4">
        <text>5-amino-1-(5-phospho-beta-D-ribosyl)imidazole + hydrogencarbonate + ATP = 5-carboxyamino-1-(5-phospho-D-ribosyl)imidazole + ADP + phosphate + 2 H(+)</text>
        <dbReference type="Rhea" id="RHEA:19317"/>
        <dbReference type="ChEBI" id="CHEBI:15378"/>
        <dbReference type="ChEBI" id="CHEBI:17544"/>
        <dbReference type="ChEBI" id="CHEBI:30616"/>
        <dbReference type="ChEBI" id="CHEBI:43474"/>
        <dbReference type="ChEBI" id="CHEBI:58730"/>
        <dbReference type="ChEBI" id="CHEBI:137981"/>
        <dbReference type="ChEBI" id="CHEBI:456216"/>
        <dbReference type="EC" id="6.3.4.18"/>
    </reaction>
</comment>
<evidence type="ECO:0000313" key="7">
    <source>
        <dbReference type="EMBL" id="ABM03804.1"/>
    </source>
</evidence>
<dbReference type="GO" id="GO:0004638">
    <property type="term" value="F:phosphoribosylaminoimidazole carboxylase activity"/>
    <property type="evidence" value="ECO:0007669"/>
    <property type="project" value="InterPro"/>
</dbReference>
<dbReference type="Gene3D" id="3.30.470.20">
    <property type="entry name" value="ATP-grasp fold, B domain"/>
    <property type="match status" value="1"/>
</dbReference>
<dbReference type="InterPro" id="IPR016185">
    <property type="entry name" value="PreATP-grasp_dom_sf"/>
</dbReference>
<dbReference type="Gene3D" id="3.30.1490.20">
    <property type="entry name" value="ATP-grasp fold, A domain"/>
    <property type="match status" value="1"/>
</dbReference>
<feature type="binding site" evidence="4">
    <location>
        <begin position="182"/>
        <end position="185"/>
    </location>
    <ligand>
        <name>ATP</name>
        <dbReference type="ChEBI" id="CHEBI:30616"/>
    </ligand>
</feature>
<feature type="binding site" evidence="4">
    <location>
        <begin position="267"/>
        <end position="268"/>
    </location>
    <ligand>
        <name>ATP</name>
        <dbReference type="ChEBI" id="CHEBI:30616"/>
    </ligand>
</feature>
<feature type="signal peptide" evidence="5">
    <location>
        <begin position="1"/>
        <end position="18"/>
    </location>
</feature>
<proteinExistence type="inferred from homology"/>
<dbReference type="InterPro" id="IPR011054">
    <property type="entry name" value="Rudment_hybrid_motif"/>
</dbReference>
<dbReference type="Gene3D" id="3.40.50.20">
    <property type="match status" value="1"/>
</dbReference>
<dbReference type="PANTHER" id="PTHR11609:SF5">
    <property type="entry name" value="PHOSPHORIBOSYLAMINOIMIDAZOLE CARBOXYLASE"/>
    <property type="match status" value="1"/>
</dbReference>
<evidence type="ECO:0000256" key="3">
    <source>
        <dbReference type="ARBA" id="ARBA00022840"/>
    </source>
</evidence>
<feature type="binding site" evidence="4">
    <location>
        <position position="190"/>
    </location>
    <ligand>
        <name>ATP</name>
        <dbReference type="ChEBI" id="CHEBI:30616"/>
    </ligand>
</feature>
<dbReference type="EC" id="6.3.4.18" evidence="4"/>
<keyword evidence="5" id="KW-0732">Signal</keyword>
<feature type="chain" id="PRO_5002637778" description="N5-carboxyaminoimidazole ribonucleotide synthase" evidence="5">
    <location>
        <begin position="19"/>
        <end position="376"/>
    </location>
</feature>
<feature type="binding site" evidence="4">
    <location>
        <position position="213"/>
    </location>
    <ligand>
        <name>ATP</name>
        <dbReference type="ChEBI" id="CHEBI:30616"/>
    </ligand>
</feature>
<evidence type="ECO:0000256" key="1">
    <source>
        <dbReference type="ARBA" id="ARBA00022741"/>
    </source>
</evidence>
<evidence type="ECO:0000256" key="4">
    <source>
        <dbReference type="HAMAP-Rule" id="MF_01928"/>
    </source>
</evidence>
<dbReference type="SUPFAM" id="SSF52440">
    <property type="entry name" value="PreATP-grasp domain"/>
    <property type="match status" value="1"/>
</dbReference>
<dbReference type="InterPro" id="IPR013815">
    <property type="entry name" value="ATP_grasp_subdomain_1"/>
</dbReference>
<dbReference type="Proteomes" id="UP000000639">
    <property type="component" value="Chromosome"/>
</dbReference>
<dbReference type="STRING" id="357804.Ping_2049"/>
<dbReference type="HOGENOM" id="CLU_011534_0_0_6"/>
<comment type="function">
    <text evidence="4">Catalyzes the ATP-dependent conversion of 5-aminoimidazole ribonucleotide (AIR) and HCO(3)(-) to N5-carboxyaminoimidazole ribonucleotide (N5-CAIR).</text>
</comment>
<dbReference type="InterPro" id="IPR040686">
    <property type="entry name" value="PurK_C"/>
</dbReference>
<dbReference type="GO" id="GO:0046872">
    <property type="term" value="F:metal ion binding"/>
    <property type="evidence" value="ECO:0007669"/>
    <property type="project" value="InterPro"/>
</dbReference>
<dbReference type="Pfam" id="PF02222">
    <property type="entry name" value="ATP-grasp"/>
    <property type="match status" value="1"/>
</dbReference>
<dbReference type="RefSeq" id="WP_011770364.1">
    <property type="nucleotide sequence ID" value="NC_008709.1"/>
</dbReference>
<dbReference type="InterPro" id="IPR011761">
    <property type="entry name" value="ATP-grasp"/>
</dbReference>
<dbReference type="Pfam" id="PF17769">
    <property type="entry name" value="PurK_C"/>
    <property type="match status" value="1"/>
</dbReference>
<gene>
    <name evidence="4" type="primary">purK</name>
    <name evidence="7" type="ordered locus">Ping_2049</name>
</gene>
<dbReference type="PANTHER" id="PTHR11609">
    <property type="entry name" value="PURINE BIOSYNTHESIS PROTEIN 6/7, PUR6/7"/>
    <property type="match status" value="1"/>
</dbReference>
<comment type="subunit">
    <text evidence="4">Homodimer.</text>
</comment>
<reference evidence="7 8" key="1">
    <citation type="submission" date="2007-01" db="EMBL/GenBank/DDBJ databases">
        <title>Complete sequence of Psychromonas ingrahamii 37.</title>
        <authorList>
            <consortium name="US DOE Joint Genome Institute"/>
            <person name="Copeland A."/>
            <person name="Lucas S."/>
            <person name="Lapidus A."/>
            <person name="Barry K."/>
            <person name="Detter J.C."/>
            <person name="Glavina del Rio T."/>
            <person name="Hammon N."/>
            <person name="Israni S."/>
            <person name="Dalin E."/>
            <person name="Tice H."/>
            <person name="Pitluck S."/>
            <person name="Thompson L.S."/>
            <person name="Brettin T."/>
            <person name="Bruce D."/>
            <person name="Han C."/>
            <person name="Tapia R."/>
            <person name="Schmutz J."/>
            <person name="Larimer F."/>
            <person name="Land M."/>
            <person name="Hauser L."/>
            <person name="Kyrpides N."/>
            <person name="Ivanova N."/>
            <person name="Staley J."/>
            <person name="Richardson P."/>
        </authorList>
    </citation>
    <scope>NUCLEOTIDE SEQUENCE [LARGE SCALE GENOMIC DNA]</scope>
    <source>
        <strain evidence="7 8">37</strain>
    </source>
</reference>
<dbReference type="GO" id="GO:0005829">
    <property type="term" value="C:cytosol"/>
    <property type="evidence" value="ECO:0007669"/>
    <property type="project" value="TreeGrafter"/>
</dbReference>
<sequence length="376" mass="41937">MRIAIVGCGQLSRMMALAGLPLGIQFSFIHDDKSQNRDCVQGLGIIEYSPDKIKSTNSYDTKAIAQLYQALGQPDCISVEKEQVDLALLQALADFCPIYPCVAAIKACQHRGEEKQLLTDLAIPTSPYFYNNGAKQAVQTLGYPVMAKSCTEGYDGKNQWLIKTPSDAVQFDKLQIEDYIIEKFIEFDKEISLISVRSQSGQIKHYSLTENHHQQGMLTHSIAPALNIPDSVKLQAQHYMESLLNQLEYVGILAIEFFVVGDSLMVNELAPRVHNSGHWTQLGSITCQFENHIRALAGLNLGSTEQIAVTGMFNLIGTKQPPFDALTQNSKLYWYNKAPKAKRKLGHINFIAENQQLVKQQMIQLADANLSLTVHH</sequence>
<evidence type="ECO:0000256" key="5">
    <source>
        <dbReference type="SAM" id="SignalP"/>
    </source>
</evidence>
<dbReference type="SUPFAM" id="SSF51246">
    <property type="entry name" value="Rudiment single hybrid motif"/>
    <property type="match status" value="1"/>
</dbReference>
<evidence type="ECO:0000256" key="2">
    <source>
        <dbReference type="ARBA" id="ARBA00022755"/>
    </source>
</evidence>
<feature type="domain" description="ATP-grasp" evidence="6">
    <location>
        <begin position="115"/>
        <end position="297"/>
    </location>
</feature>
<evidence type="ECO:0000313" key="8">
    <source>
        <dbReference type="Proteomes" id="UP000000639"/>
    </source>
</evidence>
<comment type="similarity">
    <text evidence="4">Belongs to the PurK/PurT family.</text>
</comment>
<dbReference type="UniPathway" id="UPA00074">
    <property type="reaction ID" value="UER00942"/>
</dbReference>
<keyword evidence="7" id="KW-0456">Lyase</keyword>
<name>A1SWD9_PSYIN</name>
<dbReference type="EMBL" id="CP000510">
    <property type="protein sequence ID" value="ABM03804.1"/>
    <property type="molecule type" value="Genomic_DNA"/>
</dbReference>